<proteinExistence type="predicted"/>
<evidence type="ECO:0000313" key="3">
    <source>
        <dbReference type="EMBL" id="BAD28562.1"/>
    </source>
</evidence>
<evidence type="ECO:0000313" key="2">
    <source>
        <dbReference type="EMBL" id="BAD28484.1"/>
    </source>
</evidence>
<organism evidence="3 4">
    <name type="scientific">Oryza sativa subsp. japonica</name>
    <name type="common">Rice</name>
    <dbReference type="NCBI Taxonomy" id="39947"/>
    <lineage>
        <taxon>Eukaryota</taxon>
        <taxon>Viridiplantae</taxon>
        <taxon>Streptophyta</taxon>
        <taxon>Embryophyta</taxon>
        <taxon>Tracheophyta</taxon>
        <taxon>Spermatophyta</taxon>
        <taxon>Magnoliopsida</taxon>
        <taxon>Liliopsida</taxon>
        <taxon>Poales</taxon>
        <taxon>Poaceae</taxon>
        <taxon>BOP clade</taxon>
        <taxon>Oryzoideae</taxon>
        <taxon>Oryzeae</taxon>
        <taxon>Oryzinae</taxon>
        <taxon>Oryza</taxon>
        <taxon>Oryza sativa</taxon>
    </lineage>
</organism>
<dbReference type="Proteomes" id="UP000000763">
    <property type="component" value="Chromosome 9"/>
</dbReference>
<feature type="region of interest" description="Disordered" evidence="1">
    <location>
        <begin position="111"/>
        <end position="146"/>
    </location>
</feature>
<accession>Q6ES08</accession>
<dbReference type="AlphaFoldDB" id="Q6ES08"/>
<reference evidence="4" key="3">
    <citation type="journal article" date="2005" name="Nature">
        <title>The map-based sequence of the rice genome.</title>
        <authorList>
            <consortium name="International rice genome sequencing project (IRGSP)"/>
            <person name="Matsumoto T."/>
            <person name="Wu J."/>
            <person name="Kanamori H."/>
            <person name="Katayose Y."/>
            <person name="Fujisawa M."/>
            <person name="Namiki N."/>
            <person name="Mizuno H."/>
            <person name="Yamamoto K."/>
            <person name="Antonio B.A."/>
            <person name="Baba T."/>
            <person name="Sakata K."/>
            <person name="Nagamura Y."/>
            <person name="Aoki H."/>
            <person name="Arikawa K."/>
            <person name="Arita K."/>
            <person name="Bito T."/>
            <person name="Chiden Y."/>
            <person name="Fujitsuka N."/>
            <person name="Fukunaka R."/>
            <person name="Hamada M."/>
            <person name="Harada C."/>
            <person name="Hayashi A."/>
            <person name="Hijishita S."/>
            <person name="Honda M."/>
            <person name="Hosokawa S."/>
            <person name="Ichikawa Y."/>
            <person name="Idonuma A."/>
            <person name="Iijima M."/>
            <person name="Ikeda M."/>
            <person name="Ikeno M."/>
            <person name="Ito K."/>
            <person name="Ito S."/>
            <person name="Ito T."/>
            <person name="Ito Y."/>
            <person name="Ito Y."/>
            <person name="Iwabuchi A."/>
            <person name="Kamiya K."/>
            <person name="Karasawa W."/>
            <person name="Kurita K."/>
            <person name="Katagiri S."/>
            <person name="Kikuta A."/>
            <person name="Kobayashi H."/>
            <person name="Kobayashi N."/>
            <person name="Machita K."/>
            <person name="Maehara T."/>
            <person name="Masukawa M."/>
            <person name="Mizubayashi T."/>
            <person name="Mukai Y."/>
            <person name="Nagasaki H."/>
            <person name="Nagata Y."/>
            <person name="Naito S."/>
            <person name="Nakashima M."/>
            <person name="Nakama Y."/>
            <person name="Nakamichi Y."/>
            <person name="Nakamura M."/>
            <person name="Meguro A."/>
            <person name="Negishi M."/>
            <person name="Ohta I."/>
            <person name="Ohta T."/>
            <person name="Okamoto M."/>
            <person name="Ono N."/>
            <person name="Saji S."/>
            <person name="Sakaguchi M."/>
            <person name="Sakai K."/>
            <person name="Shibata M."/>
            <person name="Shimokawa T."/>
            <person name="Song J."/>
            <person name="Takazaki Y."/>
            <person name="Terasawa K."/>
            <person name="Tsugane M."/>
            <person name="Tsuji K."/>
            <person name="Ueda S."/>
            <person name="Waki K."/>
            <person name="Yamagata H."/>
            <person name="Yamamoto M."/>
            <person name="Yamamoto S."/>
            <person name="Yamane H."/>
            <person name="Yoshiki S."/>
            <person name="Yoshihara R."/>
            <person name="Yukawa K."/>
            <person name="Zhong H."/>
            <person name="Yano M."/>
            <person name="Yuan Q."/>
            <person name="Ouyang S."/>
            <person name="Liu J."/>
            <person name="Jones K.M."/>
            <person name="Gansberger K."/>
            <person name="Moffat K."/>
            <person name="Hill J."/>
            <person name="Bera J."/>
            <person name="Fadrosh D."/>
            <person name="Jin S."/>
            <person name="Johri S."/>
            <person name="Kim M."/>
            <person name="Overton L."/>
            <person name="Reardon M."/>
            <person name="Tsitrin T."/>
            <person name="Vuong H."/>
            <person name="Weaver B."/>
            <person name="Ciecko A."/>
            <person name="Tallon L."/>
            <person name="Jackson J."/>
            <person name="Pai G."/>
            <person name="Aken S.V."/>
            <person name="Utterback T."/>
            <person name="Reidmuller S."/>
            <person name="Feldblyum T."/>
            <person name="Hsiao J."/>
            <person name="Zismann V."/>
            <person name="Iobst S."/>
            <person name="de Vazeille A.R."/>
            <person name="Buell C.R."/>
            <person name="Ying K."/>
            <person name="Li Y."/>
            <person name="Lu T."/>
            <person name="Huang Y."/>
            <person name="Zhao Q."/>
            <person name="Feng Q."/>
            <person name="Zhang L."/>
            <person name="Zhu J."/>
            <person name="Weng Q."/>
            <person name="Mu J."/>
            <person name="Lu Y."/>
            <person name="Fan D."/>
            <person name="Liu Y."/>
            <person name="Guan J."/>
            <person name="Zhang Y."/>
            <person name="Yu S."/>
            <person name="Liu X."/>
            <person name="Zhang Y."/>
            <person name="Hong G."/>
            <person name="Han B."/>
            <person name="Choisne N."/>
            <person name="Demange N."/>
            <person name="Orjeda G."/>
            <person name="Samain S."/>
            <person name="Cattolico L."/>
            <person name="Pelletier E."/>
            <person name="Couloux A."/>
            <person name="Segurens B."/>
            <person name="Wincker P."/>
            <person name="D'Hont A."/>
            <person name="Scarpelli C."/>
            <person name="Weissenbach J."/>
            <person name="Salanoubat M."/>
            <person name="Quetier F."/>
            <person name="Yu Y."/>
            <person name="Kim H.R."/>
            <person name="Rambo T."/>
            <person name="Currie J."/>
            <person name="Collura K."/>
            <person name="Luo M."/>
            <person name="Yang T."/>
            <person name="Ammiraju J.S.S."/>
            <person name="Engler F."/>
            <person name="Soderlund C."/>
            <person name="Wing R.A."/>
            <person name="Palmer L.E."/>
            <person name="de la Bastide M."/>
            <person name="Spiegel L."/>
            <person name="Nascimento L."/>
            <person name="Zutavern T."/>
            <person name="O'Shaughnessy A."/>
            <person name="Dike S."/>
            <person name="Dedhia N."/>
            <person name="Preston R."/>
            <person name="Balija V."/>
            <person name="McCombie W.R."/>
            <person name="Chow T."/>
            <person name="Chen H."/>
            <person name="Chung M."/>
            <person name="Chen C."/>
            <person name="Shaw J."/>
            <person name="Wu H."/>
            <person name="Hsiao K."/>
            <person name="Chao Y."/>
            <person name="Chu M."/>
            <person name="Cheng C."/>
            <person name="Hour A."/>
            <person name="Lee P."/>
            <person name="Lin S."/>
            <person name="Lin Y."/>
            <person name="Liou J."/>
            <person name="Liu S."/>
            <person name="Hsing Y."/>
            <person name="Raghuvanshi S."/>
            <person name="Mohanty A."/>
            <person name="Bharti A.K."/>
            <person name="Gaur A."/>
            <person name="Gupta V."/>
            <person name="Kumar D."/>
            <person name="Ravi V."/>
            <person name="Vij S."/>
            <person name="Kapur A."/>
            <person name="Khurana P."/>
            <person name="Khurana P."/>
            <person name="Khurana J.P."/>
            <person name="Tyagi A.K."/>
            <person name="Gaikwad K."/>
            <person name="Singh A."/>
            <person name="Dalal V."/>
            <person name="Srivastava S."/>
            <person name="Dixit A."/>
            <person name="Pal A.K."/>
            <person name="Ghazi I.A."/>
            <person name="Yadav M."/>
            <person name="Pandit A."/>
            <person name="Bhargava A."/>
            <person name="Sureshbabu K."/>
            <person name="Batra K."/>
            <person name="Sharma T.R."/>
            <person name="Mohapatra T."/>
            <person name="Singh N.K."/>
            <person name="Messing J."/>
            <person name="Nelson A.B."/>
            <person name="Fuks G."/>
            <person name="Kavchok S."/>
            <person name="Keizer G."/>
            <person name="Linton E."/>
            <person name="Llaca V."/>
            <person name="Song R."/>
            <person name="Tanyolac B."/>
            <person name="Young S."/>
            <person name="Ho-Il K."/>
            <person name="Hahn J.H."/>
            <person name="Sangsakoo G."/>
            <person name="Vanavichit A."/>
            <person name="de Mattos Luiz.A.T."/>
            <person name="Zimmer P.D."/>
            <person name="Malone G."/>
            <person name="Dellagostin O."/>
            <person name="de Oliveira A.C."/>
            <person name="Bevan M."/>
            <person name="Bancroft I."/>
            <person name="Minx P."/>
            <person name="Cordum H."/>
            <person name="Wilson R."/>
            <person name="Cheng Z."/>
            <person name="Jin W."/>
            <person name="Jiang J."/>
            <person name="Leong S.A."/>
            <person name="Iwama H."/>
            <person name="Gojobori T."/>
            <person name="Itoh T."/>
            <person name="Niimura Y."/>
            <person name="Fujii Y."/>
            <person name="Habara T."/>
            <person name="Sakai H."/>
            <person name="Sato Y."/>
            <person name="Wilson G."/>
            <person name="Kumar K."/>
            <person name="McCouch S."/>
            <person name="Juretic N."/>
            <person name="Hoen D."/>
            <person name="Wright S."/>
            <person name="Bruskiewich R."/>
            <person name="Bureau T."/>
            <person name="Miyao A."/>
            <person name="Hirochika H."/>
            <person name="Nishikawa T."/>
            <person name="Kadowaki K."/>
            <person name="Sugiura M."/>
            <person name="Burr B."/>
            <person name="Sasaki T."/>
        </authorList>
    </citation>
    <scope>NUCLEOTIDE SEQUENCE [LARGE SCALE GENOMIC DNA]</scope>
    <source>
        <strain evidence="4">cv. Nipponbare</strain>
    </source>
</reference>
<name>Q6ES08_ORYSJ</name>
<dbReference type="EMBL" id="AP005400">
    <property type="protein sequence ID" value="BAD28562.1"/>
    <property type="molecule type" value="Genomic_DNA"/>
</dbReference>
<gene>
    <name evidence="2" type="ORF">P0512H04.27</name>
    <name evidence="3" type="ORF">P0698G06.7</name>
</gene>
<evidence type="ECO:0000313" key="4">
    <source>
        <dbReference type="Proteomes" id="UP000000763"/>
    </source>
</evidence>
<sequence>MEAGLAWEARPMEGGWIGARDASGWPAGDAGAGVPHVGKACVVLEHRCVSRGFAGGERRVKIQFGLGRTDNDDGRAASLARGRWKPGCLPAAAVLPRCRRRGGACEEDLTGDPGTAGCGSDTTRDRDGAMGRRAAGQGDRRRRRRVGLTFPSRLGVSCRGSFYWANGPEKWG</sequence>
<reference evidence="4" key="4">
    <citation type="journal article" date="2008" name="Nucleic Acids Res.">
        <title>The rice annotation project database (RAP-DB): 2008 update.</title>
        <authorList>
            <consortium name="The rice annotation project (RAP)"/>
        </authorList>
    </citation>
    <scope>GENOME REANNOTATION</scope>
    <source>
        <strain evidence="4">cv. Nipponbare</strain>
    </source>
</reference>
<reference evidence="3" key="2">
    <citation type="submission" date="2002-06" db="EMBL/GenBank/DDBJ databases">
        <title>Oryza sativa nipponbare(GA3) genomic DNA, chromosome 9, PAC clone:P0698G06.</title>
        <authorList>
            <person name="Sasaki T."/>
            <person name="Matsumoto T."/>
            <person name="Katayose Y."/>
        </authorList>
    </citation>
    <scope>NUCLEOTIDE SEQUENCE</scope>
</reference>
<dbReference type="EMBL" id="AP005313">
    <property type="protein sequence ID" value="BAD28484.1"/>
    <property type="molecule type" value="Genomic_DNA"/>
</dbReference>
<protein>
    <submittedName>
        <fullName evidence="3">Uncharacterized protein</fullName>
    </submittedName>
</protein>
<evidence type="ECO:0000256" key="1">
    <source>
        <dbReference type="SAM" id="MobiDB-lite"/>
    </source>
</evidence>
<reference evidence="2" key="1">
    <citation type="submission" date="2002-05" db="EMBL/GenBank/DDBJ databases">
        <title>Oryza sativa nipponbare(GA3) genomic DNA, chromosome 9, PAC clone:P0512H04.</title>
        <authorList>
            <person name="Sasaki T."/>
            <person name="Matsumoto T."/>
            <person name="Katayose Y."/>
        </authorList>
    </citation>
    <scope>NUCLEOTIDE SEQUENCE</scope>
</reference>